<name>A0A2G5NVL8_9STAP</name>
<keyword evidence="5" id="KW-0812">Transmembrane</keyword>
<keyword evidence="5" id="KW-1133">Transmembrane helix</keyword>
<accession>A0A2G5NVL8</accession>
<keyword evidence="4" id="KW-0460">Magnesium</keyword>
<keyword evidence="8" id="KW-1185">Reference proteome</keyword>
<keyword evidence="5" id="KW-0472">Membrane</keyword>
<dbReference type="RefSeq" id="WP_099577330.1">
    <property type="nucleotide sequence ID" value="NZ_MJBI02000013.1"/>
</dbReference>
<feature type="transmembrane region" description="Helical" evidence="5">
    <location>
        <begin position="114"/>
        <end position="131"/>
    </location>
</feature>
<evidence type="ECO:0000256" key="4">
    <source>
        <dbReference type="ARBA" id="ARBA00022842"/>
    </source>
</evidence>
<dbReference type="GO" id="GO:0004518">
    <property type="term" value="F:nuclease activity"/>
    <property type="evidence" value="ECO:0007669"/>
    <property type="project" value="UniProtKB-KW"/>
</dbReference>
<protein>
    <submittedName>
        <fullName evidence="7">PIN/TRAM domain-containing protein</fullName>
    </submittedName>
</protein>
<evidence type="ECO:0000256" key="3">
    <source>
        <dbReference type="ARBA" id="ARBA00022801"/>
    </source>
</evidence>
<organism evidence="7 8">
    <name type="scientific">Macrococcoides goetzii</name>
    <dbReference type="NCBI Taxonomy" id="1891097"/>
    <lineage>
        <taxon>Bacteria</taxon>
        <taxon>Bacillati</taxon>
        <taxon>Bacillota</taxon>
        <taxon>Bacilli</taxon>
        <taxon>Bacillales</taxon>
        <taxon>Staphylococcaceae</taxon>
        <taxon>Macrococcoides</taxon>
    </lineage>
</organism>
<dbReference type="AlphaFoldDB" id="A0A2G5NVL8"/>
<dbReference type="PROSITE" id="PS50926">
    <property type="entry name" value="TRAM"/>
    <property type="match status" value="1"/>
</dbReference>
<proteinExistence type="predicted"/>
<dbReference type="EMBL" id="MJBI02000013">
    <property type="protein sequence ID" value="RAI78952.1"/>
    <property type="molecule type" value="Genomic_DNA"/>
</dbReference>
<keyword evidence="3" id="KW-0378">Hydrolase</keyword>
<dbReference type="Proteomes" id="UP000229523">
    <property type="component" value="Unassembled WGS sequence"/>
</dbReference>
<gene>
    <name evidence="7" type="ORF">BFS35_013150</name>
</gene>
<evidence type="ECO:0000256" key="1">
    <source>
        <dbReference type="ARBA" id="ARBA00001946"/>
    </source>
</evidence>
<dbReference type="InterPro" id="IPR052041">
    <property type="entry name" value="Nucleic_acid_metab_PIN/TRAM"/>
</dbReference>
<dbReference type="PANTHER" id="PTHR11603">
    <property type="entry name" value="AAA FAMILY ATPASE"/>
    <property type="match status" value="1"/>
</dbReference>
<dbReference type="SUPFAM" id="SSF88723">
    <property type="entry name" value="PIN domain-like"/>
    <property type="match status" value="1"/>
</dbReference>
<feature type="domain" description="TRAM" evidence="6">
    <location>
        <begin position="284"/>
        <end position="345"/>
    </location>
</feature>
<dbReference type="Gene3D" id="3.40.50.1010">
    <property type="entry name" value="5'-nuclease"/>
    <property type="match status" value="1"/>
</dbReference>
<keyword evidence="2" id="KW-0540">Nuclease</keyword>
<dbReference type="PANTHER" id="PTHR11603:SF147">
    <property type="entry name" value="MEMBRANE PROTEIN"/>
    <property type="match status" value="1"/>
</dbReference>
<evidence type="ECO:0000313" key="8">
    <source>
        <dbReference type="Proteomes" id="UP000229523"/>
    </source>
</evidence>
<evidence type="ECO:0000256" key="5">
    <source>
        <dbReference type="SAM" id="Phobius"/>
    </source>
</evidence>
<sequence>MLKKLVTLIFIVVGASLGIFAIPELIRLFNLNVPEILKNAYVDGAIGIIVFFILFYWLIDRVVNLIIKGEKSLLNINFMELIFATLGMILGLMIASMISLIFNFMGFTLLKNTVPVILAVVLGYLGFQVGLKKRDEIQSFLPERFQSSSSKKRVLDNTKLLDTSAIIDGRILSIVECGFLDGTIIVPQGVLDELQLIADSTDGMKRDKGQRGLDILSQLQNTGHPIKIVPGNKNIKEVDQLLVAMAKESKSSVITTDFNLNKVCQVQGIKVLNVNDLSEAIKPVVAQGDKFMLNVTKAGKEENQGVGYLEDGTMVVVENGKHLINKQVNVEVQSVLQTASGRIIFTKKVND</sequence>
<feature type="transmembrane region" description="Helical" evidence="5">
    <location>
        <begin position="80"/>
        <end position="102"/>
    </location>
</feature>
<dbReference type="InterPro" id="IPR002716">
    <property type="entry name" value="PIN_dom"/>
</dbReference>
<comment type="caution">
    <text evidence="7">The sequence shown here is derived from an EMBL/GenBank/DDBJ whole genome shotgun (WGS) entry which is preliminary data.</text>
</comment>
<evidence type="ECO:0000313" key="7">
    <source>
        <dbReference type="EMBL" id="RAI78952.1"/>
    </source>
</evidence>
<dbReference type="GO" id="GO:0016787">
    <property type="term" value="F:hydrolase activity"/>
    <property type="evidence" value="ECO:0007669"/>
    <property type="project" value="UniProtKB-KW"/>
</dbReference>
<feature type="transmembrane region" description="Helical" evidence="5">
    <location>
        <begin position="40"/>
        <end position="59"/>
    </location>
</feature>
<evidence type="ECO:0000256" key="2">
    <source>
        <dbReference type="ARBA" id="ARBA00022722"/>
    </source>
</evidence>
<dbReference type="SMART" id="SM00670">
    <property type="entry name" value="PINc"/>
    <property type="match status" value="1"/>
</dbReference>
<dbReference type="InterPro" id="IPR029060">
    <property type="entry name" value="PIN-like_dom_sf"/>
</dbReference>
<dbReference type="InterPro" id="IPR002792">
    <property type="entry name" value="TRAM_dom"/>
</dbReference>
<reference evidence="7 8" key="1">
    <citation type="journal article" date="2018" name="Front. Microbiol.">
        <title>Description and Comparative Genomics of Macrococcus caseolyticus subsp. hominis subsp. nov., Macrococcus goetzii sp. nov., Macrococcus epidermidis sp. nov., and Macrococcus bohemicus sp. nov., Novel Macrococci From Human Clinical Material With Virulence Potential and Suspected Uptake of Foreign DNA by Natural Transformation.</title>
        <authorList>
            <person name="Maslanova I."/>
            <person name="Wertheimer Z."/>
            <person name="Sedlacek I."/>
            <person name="Svec P."/>
            <person name="Indrakova A."/>
            <person name="Kovarovic V."/>
            <person name="Schumann P."/>
            <person name="Sproer C."/>
            <person name="Kralova S."/>
            <person name="Sedo O."/>
            <person name="Kristofova L."/>
            <person name="Vrbovska V."/>
            <person name="Fuzik T."/>
            <person name="Petras P."/>
            <person name="Zdrahal Z."/>
            <person name="Ruzickova V."/>
            <person name="Doskar J."/>
            <person name="Pantucek R."/>
        </authorList>
    </citation>
    <scope>NUCLEOTIDE SEQUENCE [LARGE SCALE GENOMIC DNA]</scope>
    <source>
        <strain evidence="7 8">CCM 4927</strain>
    </source>
</reference>
<evidence type="ECO:0000259" key="6">
    <source>
        <dbReference type="PROSITE" id="PS50926"/>
    </source>
</evidence>
<comment type="cofactor">
    <cofactor evidence="1">
        <name>Mg(2+)</name>
        <dbReference type="ChEBI" id="CHEBI:18420"/>
    </cofactor>
</comment>
<dbReference type="CDD" id="cd09877">
    <property type="entry name" value="PIN_YacL-like"/>
    <property type="match status" value="1"/>
</dbReference>